<reference evidence="6" key="1">
    <citation type="submission" date="2020-05" db="EMBL/GenBank/DDBJ databases">
        <title>Frigoriglobus tundricola gen. nov., sp. nov., a psychrotolerant cellulolytic planctomycete of the family Gemmataceae with two divergent copies of 16S rRNA gene.</title>
        <authorList>
            <person name="Kulichevskaya I.S."/>
            <person name="Ivanova A.A."/>
            <person name="Naumoff D.G."/>
            <person name="Beletsky A.V."/>
            <person name="Rijpstra W.I.C."/>
            <person name="Sinninghe Damste J.S."/>
            <person name="Mardanov A.V."/>
            <person name="Ravin N.V."/>
            <person name="Dedysh S.N."/>
        </authorList>
    </citation>
    <scope>NUCLEOTIDE SEQUENCE [LARGE SCALE GENOMIC DNA]</scope>
    <source>
        <strain evidence="6">PL17</strain>
    </source>
</reference>
<dbReference type="InterPro" id="IPR019734">
    <property type="entry name" value="TPR_rpt"/>
</dbReference>
<dbReference type="PANTHER" id="PTHR45586:SF1">
    <property type="entry name" value="LIPOPOLYSACCHARIDE ASSEMBLY PROTEIN B"/>
    <property type="match status" value="1"/>
</dbReference>
<sequence>MNRRRALAGVGVLALVTGGYLWYARSDSDPPSAPAPTEDAGQEERVAREAVRDRPNDAHARARLARALRRLGRGREAEPELMQAIRLGLPEGEAQREYVLLLAPQNWPDKFEGLFQRVARDNPNDRELLRAIADSYATKGMWDRVEPLCTQLLALDPGHQEWRFQRGVARMRTAYHAKAADDFRAVLTHDPKNYQARLFLAHSLLGDARMAEAERELRVCTKDRPNDVEPLIGLATCEFERNNLSAAQELLTRAAERAGNSPLVLQEQATLYLRQQRTELALATLKRLVELHPDHRQGHLQLAQVYLAAGNEAEARRHEQIYQELDRKEEARLAAQRGMR</sequence>
<dbReference type="InterPro" id="IPR011990">
    <property type="entry name" value="TPR-like_helical_dom_sf"/>
</dbReference>
<feature type="region of interest" description="Disordered" evidence="4">
    <location>
        <begin position="27"/>
        <end position="59"/>
    </location>
</feature>
<dbReference type="Gene3D" id="1.25.40.10">
    <property type="entry name" value="Tetratricopeptide repeat domain"/>
    <property type="match status" value="2"/>
</dbReference>
<evidence type="ECO:0000313" key="6">
    <source>
        <dbReference type="Proteomes" id="UP000503447"/>
    </source>
</evidence>
<keyword evidence="1" id="KW-0677">Repeat</keyword>
<dbReference type="Pfam" id="PF14559">
    <property type="entry name" value="TPR_19"/>
    <property type="match status" value="1"/>
</dbReference>
<dbReference type="InterPro" id="IPR051012">
    <property type="entry name" value="CellSynth/LPSAsmb/PSIAsmb"/>
</dbReference>
<feature type="compositionally biased region" description="Basic and acidic residues" evidence="4">
    <location>
        <begin position="42"/>
        <end position="59"/>
    </location>
</feature>
<evidence type="ECO:0000256" key="4">
    <source>
        <dbReference type="SAM" id="MobiDB-lite"/>
    </source>
</evidence>
<accession>A0A6M5Z4X2</accession>
<dbReference type="AlphaFoldDB" id="A0A6M5Z4X2"/>
<name>A0A6M5Z4X2_9BACT</name>
<evidence type="ECO:0000256" key="1">
    <source>
        <dbReference type="ARBA" id="ARBA00022737"/>
    </source>
</evidence>
<dbReference type="KEGG" id="ftj:FTUN_8475"/>
<dbReference type="Pfam" id="PF13432">
    <property type="entry name" value="TPR_16"/>
    <property type="match status" value="1"/>
</dbReference>
<proteinExistence type="predicted"/>
<evidence type="ECO:0000313" key="5">
    <source>
        <dbReference type="EMBL" id="QJX00837.1"/>
    </source>
</evidence>
<dbReference type="RefSeq" id="WP_171475504.1">
    <property type="nucleotide sequence ID" value="NZ_CP053452.2"/>
</dbReference>
<keyword evidence="2 3" id="KW-0802">TPR repeat</keyword>
<organism evidence="5 6">
    <name type="scientific">Frigoriglobus tundricola</name>
    <dbReference type="NCBI Taxonomy" id="2774151"/>
    <lineage>
        <taxon>Bacteria</taxon>
        <taxon>Pseudomonadati</taxon>
        <taxon>Planctomycetota</taxon>
        <taxon>Planctomycetia</taxon>
        <taxon>Gemmatales</taxon>
        <taxon>Gemmataceae</taxon>
        <taxon>Frigoriglobus</taxon>
    </lineage>
</organism>
<gene>
    <name evidence="5" type="ORF">FTUN_8475</name>
</gene>
<evidence type="ECO:0000256" key="2">
    <source>
        <dbReference type="ARBA" id="ARBA00022803"/>
    </source>
</evidence>
<keyword evidence="6" id="KW-1185">Reference proteome</keyword>
<dbReference type="SMART" id="SM00028">
    <property type="entry name" value="TPR"/>
    <property type="match status" value="4"/>
</dbReference>
<evidence type="ECO:0000256" key="3">
    <source>
        <dbReference type="PROSITE-ProRule" id="PRU00339"/>
    </source>
</evidence>
<dbReference type="SUPFAM" id="SSF48452">
    <property type="entry name" value="TPR-like"/>
    <property type="match status" value="2"/>
</dbReference>
<dbReference type="EMBL" id="CP053452">
    <property type="protein sequence ID" value="QJX00837.1"/>
    <property type="molecule type" value="Genomic_DNA"/>
</dbReference>
<dbReference type="PANTHER" id="PTHR45586">
    <property type="entry name" value="TPR REPEAT-CONTAINING PROTEIN PA4667"/>
    <property type="match status" value="1"/>
</dbReference>
<feature type="repeat" description="TPR" evidence="3">
    <location>
        <begin position="262"/>
        <end position="295"/>
    </location>
</feature>
<protein>
    <submittedName>
        <fullName evidence="5">Uncharacterized protein</fullName>
    </submittedName>
</protein>
<dbReference type="Proteomes" id="UP000503447">
    <property type="component" value="Chromosome"/>
</dbReference>
<dbReference type="PROSITE" id="PS50005">
    <property type="entry name" value="TPR"/>
    <property type="match status" value="1"/>
</dbReference>